<gene>
    <name evidence="3" type="ORF">G7Y29_00260</name>
</gene>
<accession>A0A7T0PFS9</accession>
<dbReference type="Proteomes" id="UP000594586">
    <property type="component" value="Chromosome"/>
</dbReference>
<feature type="compositionally biased region" description="Pro residues" evidence="1">
    <location>
        <begin position="107"/>
        <end position="119"/>
    </location>
</feature>
<dbReference type="EMBL" id="CP064955">
    <property type="protein sequence ID" value="QPK83307.1"/>
    <property type="molecule type" value="Genomic_DNA"/>
</dbReference>
<keyword evidence="4" id="KW-1185">Reference proteome</keyword>
<dbReference type="AlphaFoldDB" id="A0A7T0PFS9"/>
<feature type="chain" id="PRO_5032564101" description="Secreted protein" evidence="2">
    <location>
        <begin position="31"/>
        <end position="171"/>
    </location>
</feature>
<evidence type="ECO:0000256" key="2">
    <source>
        <dbReference type="SAM" id="SignalP"/>
    </source>
</evidence>
<name>A0A7T0PFS9_9CORY</name>
<reference evidence="3 4" key="1">
    <citation type="submission" date="2020-11" db="EMBL/GenBank/DDBJ databases">
        <title>Corynebacterium sp. MC1420.</title>
        <authorList>
            <person name="Zhou J."/>
        </authorList>
    </citation>
    <scope>NUCLEOTIDE SEQUENCE [LARGE SCALE GENOMIC DNA]</scope>
    <source>
        <strain evidence="3 4">MC1420</strain>
    </source>
</reference>
<dbReference type="RefSeq" id="WP_165003055.1">
    <property type="nucleotide sequence ID" value="NZ_CP064955.1"/>
</dbReference>
<feature type="signal peptide" evidence="2">
    <location>
        <begin position="1"/>
        <end position="30"/>
    </location>
</feature>
<organism evidence="3 4">
    <name type="scientific">Corynebacterium qintianiae</name>
    <dbReference type="NCBI Taxonomy" id="2709392"/>
    <lineage>
        <taxon>Bacteria</taxon>
        <taxon>Bacillati</taxon>
        <taxon>Actinomycetota</taxon>
        <taxon>Actinomycetes</taxon>
        <taxon>Mycobacteriales</taxon>
        <taxon>Corynebacteriaceae</taxon>
        <taxon>Corynebacterium</taxon>
    </lineage>
</organism>
<evidence type="ECO:0000313" key="4">
    <source>
        <dbReference type="Proteomes" id="UP000594586"/>
    </source>
</evidence>
<evidence type="ECO:0000256" key="1">
    <source>
        <dbReference type="SAM" id="MobiDB-lite"/>
    </source>
</evidence>
<evidence type="ECO:0008006" key="5">
    <source>
        <dbReference type="Google" id="ProtNLM"/>
    </source>
</evidence>
<evidence type="ECO:0000313" key="3">
    <source>
        <dbReference type="EMBL" id="QPK83307.1"/>
    </source>
</evidence>
<proteinExistence type="predicted"/>
<sequence length="171" mass="17413">MTSRIRTVAAGAALASALTLAPMTAPFASADVIDDALGKLPSGPISCEQASRYWTNDADYQSRVRQAQTIAMFDSRGSQILAALARVDEAANRCGLKGTSNQHAAPVPAPKPAPKPAPAAPASQVINLAPQGVPSVDVPVANVATVRLPDLAVIVNQLLAQAAAGSSLPTL</sequence>
<dbReference type="InterPro" id="IPR006311">
    <property type="entry name" value="TAT_signal"/>
</dbReference>
<dbReference type="PROSITE" id="PS51318">
    <property type="entry name" value="TAT"/>
    <property type="match status" value="1"/>
</dbReference>
<keyword evidence="2" id="KW-0732">Signal</keyword>
<dbReference type="KEGG" id="cqn:G7Y29_00260"/>
<feature type="region of interest" description="Disordered" evidence="1">
    <location>
        <begin position="96"/>
        <end position="121"/>
    </location>
</feature>
<protein>
    <recommendedName>
        <fullName evidence="5">Secreted protein</fullName>
    </recommendedName>
</protein>